<evidence type="ECO:0000313" key="2">
    <source>
        <dbReference type="Proteomes" id="UP001185092"/>
    </source>
</evidence>
<protein>
    <submittedName>
        <fullName evidence="1">Uncharacterized protein</fullName>
    </submittedName>
</protein>
<proteinExistence type="predicted"/>
<evidence type="ECO:0000313" key="1">
    <source>
        <dbReference type="EMBL" id="MDR6241183.1"/>
    </source>
</evidence>
<reference evidence="1" key="1">
    <citation type="submission" date="2023-07" db="EMBL/GenBank/DDBJ databases">
        <title>Genomic Encyclopedia of Type Strains, Phase IV (KMG-IV): sequencing the most valuable type-strain genomes for metagenomic binning, comparative biology and taxonomic classification.</title>
        <authorList>
            <person name="Goeker M."/>
        </authorList>
    </citation>
    <scope>NUCLEOTIDE SEQUENCE</scope>
    <source>
        <strain evidence="1">DSM 26174</strain>
    </source>
</reference>
<keyword evidence="2" id="KW-1185">Reference proteome</keyword>
<dbReference type="AlphaFoldDB" id="A0AAE4BUW3"/>
<name>A0AAE4BUW3_9BACT</name>
<gene>
    <name evidence="1" type="ORF">HNQ88_004259</name>
</gene>
<dbReference type="RefSeq" id="WP_309941762.1">
    <property type="nucleotide sequence ID" value="NZ_AP025305.1"/>
</dbReference>
<dbReference type="Proteomes" id="UP001185092">
    <property type="component" value="Unassembled WGS sequence"/>
</dbReference>
<organism evidence="1 2">
    <name type="scientific">Aureibacter tunicatorum</name>
    <dbReference type="NCBI Taxonomy" id="866807"/>
    <lineage>
        <taxon>Bacteria</taxon>
        <taxon>Pseudomonadati</taxon>
        <taxon>Bacteroidota</taxon>
        <taxon>Cytophagia</taxon>
        <taxon>Cytophagales</taxon>
        <taxon>Persicobacteraceae</taxon>
        <taxon>Aureibacter</taxon>
    </lineage>
</organism>
<accession>A0AAE4BUW3</accession>
<dbReference type="EMBL" id="JAVDQD010000006">
    <property type="protein sequence ID" value="MDR6241183.1"/>
    <property type="molecule type" value="Genomic_DNA"/>
</dbReference>
<comment type="caution">
    <text evidence="1">The sequence shown here is derived from an EMBL/GenBank/DDBJ whole genome shotgun (WGS) entry which is preliminary data.</text>
</comment>
<sequence>MVNWNTKFKSLRTFIIVICVIVFSGSKLYSQEYPFVQNDFKSEISDFILSHKDFNHYDFIILKYAECYWFDRTEYRLICFSENNADLITITRKKKNNKIKIGRKRKGDFEQVNYLVDSLRQIGLFTLTVLDLETKLINQENGRITTHSISDGILETFEIYQNDKTWGLSVYEAVRYYDFCGNENLLKFNNACRLLDKTWSYKNVW</sequence>